<protein>
    <submittedName>
        <fullName evidence="1">Tubulin like</fullName>
    </submittedName>
</protein>
<gene>
    <name evidence="1" type="ORF">SAMN05661093_11218</name>
</gene>
<dbReference type="EMBL" id="FWXV01000031">
    <property type="protein sequence ID" value="SMD27608.1"/>
    <property type="molecule type" value="Genomic_DNA"/>
</dbReference>
<evidence type="ECO:0000313" key="1">
    <source>
        <dbReference type="EMBL" id="SMD27608.1"/>
    </source>
</evidence>
<dbReference type="OrthoDB" id="3644648at2"/>
<organism evidence="1 2">
    <name type="scientific">Kibdelosporangium aridum</name>
    <dbReference type="NCBI Taxonomy" id="2030"/>
    <lineage>
        <taxon>Bacteria</taxon>
        <taxon>Bacillati</taxon>
        <taxon>Actinomycetota</taxon>
        <taxon>Actinomycetes</taxon>
        <taxon>Pseudonocardiales</taxon>
        <taxon>Pseudonocardiaceae</taxon>
        <taxon>Kibdelosporangium</taxon>
    </lineage>
</organism>
<dbReference type="RefSeq" id="WP_084435093.1">
    <property type="nucleotide sequence ID" value="NZ_FWXV01000031.1"/>
</dbReference>
<reference evidence="1 2" key="1">
    <citation type="submission" date="2017-04" db="EMBL/GenBank/DDBJ databases">
        <authorList>
            <person name="Afonso C.L."/>
            <person name="Miller P.J."/>
            <person name="Scott M.A."/>
            <person name="Spackman E."/>
            <person name="Goraichik I."/>
            <person name="Dimitrov K.M."/>
            <person name="Suarez D.L."/>
            <person name="Swayne D.E."/>
        </authorList>
    </citation>
    <scope>NUCLEOTIDE SEQUENCE [LARGE SCALE GENOMIC DNA]</scope>
    <source>
        <strain evidence="1 2">DSM 43828</strain>
    </source>
</reference>
<dbReference type="InterPro" id="IPR036525">
    <property type="entry name" value="Tubulin/FtsZ_GTPase_sf"/>
</dbReference>
<accession>A0A1W2G130</accession>
<dbReference type="Gene3D" id="3.40.50.1440">
    <property type="entry name" value="Tubulin/FtsZ, GTPase domain"/>
    <property type="match status" value="1"/>
</dbReference>
<evidence type="ECO:0000313" key="2">
    <source>
        <dbReference type="Proteomes" id="UP000192674"/>
    </source>
</evidence>
<dbReference type="Pfam" id="PF13809">
    <property type="entry name" value="Tubulin_2"/>
    <property type="match status" value="1"/>
</dbReference>
<dbReference type="InterPro" id="IPR025904">
    <property type="entry name" value="Tubulin-like"/>
</dbReference>
<dbReference type="Proteomes" id="UP000192674">
    <property type="component" value="Unassembled WGS sequence"/>
</dbReference>
<sequence length="1049" mass="115992">MQIYQPMLFVGLGGTGCRIGAELERKLREELCGPDGNALRERMPGETMLPYQLPGCLQFVYADLAEDEFGHIESRVVPGPSHLPAAERTYTMVRELVPPYDTYPEVARSLRLSAASVVEDWLPPPQDEPRVGPLAKGAGQFPTVGRAALFETFRSGLAPARTSLLRAVGQISNSGGQLSRLGGKLRDSVDVFVAFSVAGGTGAGLFYDYLHLIGDALNDQKYKARIFPLVLMPSAFQEGLGGGRPAELNAARSLLDLFRLVDDQNSQVAGTALDRKGISGALSVRYPGGNEIRLRASTVQTAFLFSLTAGMHRDDLHRSVVSLLLSLIGTDLPTEIDGGQYMDRNFQSFADSFINSAAERGVPAATGIGKRGVSTSAVASMTVPVEDLADIVSSRLLADAVNEMANPGGIAGENNRDLIVRMFQDANIDSLLQRAPLTFTSPQAVDGVDAILAMLNTRKRAMESGLQALDQTLAQQVPDLARKFDPGRAATMMVGETGVFRLARVLLGEQSLTDPLTKMGFLKLVESRRAEPAAPQGISLGGPVPDVRKVKWWKKVRAADPLVRASMKRQDDWYQWRAQRAWHAAWETQAPHWERKLRSVEREIIALVEGFREHARTEDTRFARRAKALYEPRVGVSYLLPRQGQLLAFHEAVVRRLISVYVEENRLHPTATPAMVLDAIVGKQGWSNAFAKFRELGNTDGPARAVAMLRDMIKTEVVRLFRYRDEATQPLLPSLHDLLAAAAGRTRGLVGEDDLAQFTEKLAGLVPGGFAPSGGGRLKILFSYPSPAGKRDADLEKFLRQEVNLPREVAAIPEFRPIDAESIAVVLFRSSMGLTEVPEVQKVLVYWADAIADGRKNDFLQWRQRTGYRFGYLATTAEDRTRILHHILCAAWNDDLHVVGDISSPESIDLYLGDSEVHMRLDLTRYARLSSWNSLLGEYERWVLADSEQIRQDFCDRLMEVRPVGLDHDLRNPSALFRALVELADDQAARTAMMLAEGKASGRRRLEAVHEFWTSTFPDAMALDFRGAEDAHQDNLADLYKWWCSDQPQ</sequence>
<proteinExistence type="predicted"/>
<keyword evidence="2" id="KW-1185">Reference proteome</keyword>
<dbReference type="AlphaFoldDB" id="A0A1W2G130"/>
<name>A0A1W2G130_KIBAR</name>